<dbReference type="InterPro" id="IPR053537">
    <property type="entry name" value="DNA-guanine_TGase"/>
</dbReference>
<dbReference type="Pfam" id="PF01702">
    <property type="entry name" value="TGT"/>
    <property type="match status" value="1"/>
</dbReference>
<dbReference type="EMBL" id="BOMS01000011">
    <property type="protein sequence ID" value="GIE64554.1"/>
    <property type="molecule type" value="Genomic_DNA"/>
</dbReference>
<accession>A0ABQ4B1L2</accession>
<sequence length="413" mass="47077">MRFFFPDSQDQVNPSFNFLTEEHDPFRVRQRDDLYAHEVLTGAPFDGLLVSKAIVDGRVGSSAGKYTVAQRHRLYREGARRFFRLDHGHTPLKIMGDCGAFSYVSEVEPPYTVDEVIDFYHGCGFDYGISVDHVIFQYDPAASSEAAKKQGWVDRQRITLELAEKFRDRSDARGVKFTAYGVAQGWSPESYAAAVEKLQDLGYQHVALGGMVPLKSRDILACLDVVKPVLKDGTEVHLLGVSRCDDVPKFAEGGVTSFDSTSPFRQAFKDDRDNFYTPWRTYVALRVPQVDGNAKLKARIRSGEISQGKAIDLERKALDQLRRFDKDDTDVESVVEALREYSDLWDGKSDRSSQYRETLTDRPWRDCSCDLCKQHGIEIAIFRGSERNKRRGFHNLYVFEQQLRARQARKDPA</sequence>
<dbReference type="SUPFAM" id="SSF51713">
    <property type="entry name" value="tRNA-guanine transglycosylase"/>
    <property type="match status" value="1"/>
</dbReference>
<feature type="domain" description="tRNA-guanine(15) transglycosylase-like" evidence="1">
    <location>
        <begin position="139"/>
        <end position="267"/>
    </location>
</feature>
<proteinExistence type="predicted"/>
<dbReference type="Gene3D" id="3.20.20.105">
    <property type="entry name" value="Queuine tRNA-ribosyltransferase-like"/>
    <property type="match status" value="1"/>
</dbReference>
<gene>
    <name evidence="2" type="ORF">Apa02nite_006620</name>
</gene>
<evidence type="ECO:0000313" key="3">
    <source>
        <dbReference type="Proteomes" id="UP000624709"/>
    </source>
</evidence>
<dbReference type="Proteomes" id="UP000624709">
    <property type="component" value="Unassembled WGS sequence"/>
</dbReference>
<dbReference type="InterPro" id="IPR002616">
    <property type="entry name" value="tRNA_ribo_trans-like"/>
</dbReference>
<comment type="caution">
    <text evidence="2">The sequence shown here is derived from an EMBL/GenBank/DDBJ whole genome shotgun (WGS) entry which is preliminary data.</text>
</comment>
<keyword evidence="3" id="KW-1185">Reference proteome</keyword>
<dbReference type="InterPro" id="IPR036511">
    <property type="entry name" value="TGT-like_sf"/>
</dbReference>
<evidence type="ECO:0000259" key="1">
    <source>
        <dbReference type="Pfam" id="PF01702"/>
    </source>
</evidence>
<protein>
    <recommendedName>
        <fullName evidence="1">tRNA-guanine(15) transglycosylase-like domain-containing protein</fullName>
    </recommendedName>
</protein>
<name>A0ABQ4B1L2_9ACTN</name>
<dbReference type="RefSeq" id="WP_203823783.1">
    <property type="nucleotide sequence ID" value="NZ_BAAATY010000001.1"/>
</dbReference>
<dbReference type="NCBIfam" id="NF041059">
    <property type="entry name" value="DpdA"/>
    <property type="match status" value="1"/>
</dbReference>
<evidence type="ECO:0000313" key="2">
    <source>
        <dbReference type="EMBL" id="GIE64554.1"/>
    </source>
</evidence>
<organism evidence="2 3">
    <name type="scientific">Actinoplanes palleronii</name>
    <dbReference type="NCBI Taxonomy" id="113570"/>
    <lineage>
        <taxon>Bacteria</taxon>
        <taxon>Bacillati</taxon>
        <taxon>Actinomycetota</taxon>
        <taxon>Actinomycetes</taxon>
        <taxon>Micromonosporales</taxon>
        <taxon>Micromonosporaceae</taxon>
        <taxon>Actinoplanes</taxon>
    </lineage>
</organism>
<reference evidence="2 3" key="1">
    <citation type="submission" date="2021-01" db="EMBL/GenBank/DDBJ databases">
        <title>Whole genome shotgun sequence of Actinoplanes palleronii NBRC 14916.</title>
        <authorList>
            <person name="Komaki H."/>
            <person name="Tamura T."/>
        </authorList>
    </citation>
    <scope>NUCLEOTIDE SEQUENCE [LARGE SCALE GENOMIC DNA]</scope>
    <source>
        <strain evidence="2 3">NBRC 14916</strain>
    </source>
</reference>